<evidence type="ECO:0000313" key="3">
    <source>
        <dbReference type="Proteomes" id="UP000778523"/>
    </source>
</evidence>
<dbReference type="Gene3D" id="3.40.50.1820">
    <property type="entry name" value="alpha/beta hydrolase"/>
    <property type="match status" value="1"/>
</dbReference>
<proteinExistence type="predicted"/>
<evidence type="ECO:0000256" key="1">
    <source>
        <dbReference type="SAM" id="SignalP"/>
    </source>
</evidence>
<keyword evidence="1" id="KW-0732">Signal</keyword>
<protein>
    <recommendedName>
        <fullName evidence="4">Alpha/beta hydrolase family protein</fullName>
    </recommendedName>
</protein>
<evidence type="ECO:0000313" key="2">
    <source>
        <dbReference type="EMBL" id="NSL55332.1"/>
    </source>
</evidence>
<gene>
    <name evidence="2" type="ORF">HJ583_009880</name>
</gene>
<dbReference type="EMBL" id="JABCSC020000002">
    <property type="protein sequence ID" value="NSL55332.1"/>
    <property type="molecule type" value="Genomic_DNA"/>
</dbReference>
<dbReference type="RefSeq" id="WP_170021756.1">
    <property type="nucleotide sequence ID" value="NZ_JABCSC020000002.1"/>
</dbReference>
<dbReference type="InterPro" id="IPR029058">
    <property type="entry name" value="AB_hydrolase_fold"/>
</dbReference>
<evidence type="ECO:0008006" key="4">
    <source>
        <dbReference type="Google" id="ProtNLM"/>
    </source>
</evidence>
<name>A0ABX2IJZ5_9RHOO</name>
<reference evidence="2 3" key="1">
    <citation type="submission" date="2020-06" db="EMBL/GenBank/DDBJ databases">
        <title>Draft genome of Uliginosibacterium sp. IMCC34675.</title>
        <authorList>
            <person name="Song J."/>
        </authorList>
    </citation>
    <scope>NUCLEOTIDE SEQUENCE [LARGE SCALE GENOMIC DNA]</scope>
    <source>
        <strain evidence="2 3">IMCC34675</strain>
    </source>
</reference>
<dbReference type="SUPFAM" id="SSF53474">
    <property type="entry name" value="alpha/beta-Hydrolases"/>
    <property type="match status" value="1"/>
</dbReference>
<keyword evidence="3" id="KW-1185">Reference proteome</keyword>
<feature type="chain" id="PRO_5046994110" description="Alpha/beta hydrolase family protein" evidence="1">
    <location>
        <begin position="25"/>
        <end position="352"/>
    </location>
</feature>
<organism evidence="2 3">
    <name type="scientific">Uliginosibacterium aquaticum</name>
    <dbReference type="NCBI Taxonomy" id="2731212"/>
    <lineage>
        <taxon>Bacteria</taxon>
        <taxon>Pseudomonadati</taxon>
        <taxon>Pseudomonadota</taxon>
        <taxon>Betaproteobacteria</taxon>
        <taxon>Rhodocyclales</taxon>
        <taxon>Zoogloeaceae</taxon>
        <taxon>Uliginosibacterium</taxon>
    </lineage>
</organism>
<sequence>MPQFFKPLALLILLGFSLATPASASPELAARYSPEAWQTRRIHSGVQVFSVGEGPARAYVFMPDASGLRGLPLVLFQHGWLGMNPKNFGGLIDLVVRRGAVLIYPVYQDGDQTAPQAVTRLAAQAAANALAETEKRYPRLIDRSRTLYWGFSMGSSISLNIALQPTSFGLPAPRALLLLAPGDAHHVAKGERAQSIIGPVERLPADLPVVIATGAADTGIGVPTGRALAERLCHLPASRRNLILFPSDSDGERRITAGHGSPGAPDSRYDFPDSRRPITTQIAGTSEFEPSGSLNLLDYYGYWRLTMRLLDYVDGGEFPGELFSRNAAENRFLGYWPGGQPYKEAEIEDPCS</sequence>
<dbReference type="Proteomes" id="UP000778523">
    <property type="component" value="Unassembled WGS sequence"/>
</dbReference>
<accession>A0ABX2IJZ5</accession>
<feature type="signal peptide" evidence="1">
    <location>
        <begin position="1"/>
        <end position="24"/>
    </location>
</feature>
<comment type="caution">
    <text evidence="2">The sequence shown here is derived from an EMBL/GenBank/DDBJ whole genome shotgun (WGS) entry which is preliminary data.</text>
</comment>